<dbReference type="EMBL" id="LR586016">
    <property type="protein sequence ID" value="VIP04477.1"/>
    <property type="molecule type" value="Genomic_DNA"/>
</dbReference>
<feature type="chain" id="PRO_5036172837" description="Lipoprotein" evidence="1">
    <location>
        <begin position="23"/>
        <end position="186"/>
    </location>
</feature>
<accession>A0A6C2YT18</accession>
<sequence length="186" mass="21643">MLGLRKKLFLLIACLAPLGASGCFPPFGGLVPVPVQPWATKELEDKYLHKNDRRTPIMPPVNEAFPPRCEDAPSDAEVIRTLPKIARGVPYLYEEFRDDIQIVKERLVDKIDPPRFFPLVGMAQLHHCHWKCTVYWTETVQTDYPFPMKLKKRRVEVLYIDKDHLHQYVGPDPDLQRKVTREYTGY</sequence>
<evidence type="ECO:0000256" key="1">
    <source>
        <dbReference type="SAM" id="SignalP"/>
    </source>
</evidence>
<dbReference type="InParanoid" id="A0A6C2YT18"/>
<evidence type="ECO:0000313" key="3">
    <source>
        <dbReference type="Proteomes" id="UP000464378"/>
    </source>
</evidence>
<gene>
    <name evidence="2" type="ORF">GMBLW1_47160</name>
</gene>
<dbReference type="EMBL" id="LR593887">
    <property type="protein sequence ID" value="VTS06316.1"/>
    <property type="molecule type" value="Genomic_DNA"/>
</dbReference>
<dbReference type="Proteomes" id="UP000464378">
    <property type="component" value="Chromosome"/>
</dbReference>
<keyword evidence="3" id="KW-1185">Reference proteome</keyword>
<dbReference type="RefSeq" id="WP_162659556.1">
    <property type="nucleotide sequence ID" value="NZ_LR593887.1"/>
</dbReference>
<evidence type="ECO:0000313" key="2">
    <source>
        <dbReference type="EMBL" id="VIP04477.1"/>
    </source>
</evidence>
<proteinExistence type="predicted"/>
<reference evidence="2" key="1">
    <citation type="submission" date="2019-04" db="EMBL/GenBank/DDBJ databases">
        <authorList>
            <consortium name="Science for Life Laboratories"/>
        </authorList>
    </citation>
    <scope>NUCLEOTIDE SEQUENCE</scope>
    <source>
        <strain evidence="2">MBLW1</strain>
    </source>
</reference>
<dbReference type="KEGG" id="tim:GMBLW1_47160"/>
<name>A0A6C2YT18_9BACT</name>
<keyword evidence="1" id="KW-0732">Signal</keyword>
<dbReference type="AlphaFoldDB" id="A0A6C2YT18"/>
<evidence type="ECO:0008006" key="4">
    <source>
        <dbReference type="Google" id="ProtNLM"/>
    </source>
</evidence>
<protein>
    <recommendedName>
        <fullName evidence="4">Lipoprotein</fullName>
    </recommendedName>
</protein>
<feature type="signal peptide" evidence="1">
    <location>
        <begin position="1"/>
        <end position="22"/>
    </location>
</feature>
<dbReference type="PROSITE" id="PS51257">
    <property type="entry name" value="PROKAR_LIPOPROTEIN"/>
    <property type="match status" value="1"/>
</dbReference>
<organism evidence="2">
    <name type="scientific">Tuwongella immobilis</name>
    <dbReference type="NCBI Taxonomy" id="692036"/>
    <lineage>
        <taxon>Bacteria</taxon>
        <taxon>Pseudomonadati</taxon>
        <taxon>Planctomycetota</taxon>
        <taxon>Planctomycetia</taxon>
        <taxon>Gemmatales</taxon>
        <taxon>Gemmataceae</taxon>
        <taxon>Tuwongella</taxon>
    </lineage>
</organism>